<comment type="catalytic activity">
    <reaction evidence="1 10">
        <text>Transfers a segment of a (1-&gt;4)-alpha-D-glucan to a new position in an acceptor, which may be glucose or a (1-&gt;4)-alpha-D-glucan.</text>
        <dbReference type="EC" id="2.4.1.25"/>
    </reaction>
</comment>
<evidence type="ECO:0000256" key="1">
    <source>
        <dbReference type="ARBA" id="ARBA00000439"/>
    </source>
</evidence>
<comment type="similarity">
    <text evidence="2 10">Belongs to the disproportionating enzyme family.</text>
</comment>
<reference evidence="12 13" key="1">
    <citation type="submission" date="2019-08" db="EMBL/GenBank/DDBJ databases">
        <title>In-depth cultivation of the pig gut microbiome towards novel bacterial diversity and tailored functional studies.</title>
        <authorList>
            <person name="Wylensek D."/>
            <person name="Hitch T.C.A."/>
            <person name="Clavel T."/>
        </authorList>
    </citation>
    <scope>NUCLEOTIDE SEQUENCE [LARGE SCALE GENOMIC DNA]</scope>
    <source>
        <strain evidence="12 13">MUC/MUC-530-WT-4D</strain>
    </source>
</reference>
<evidence type="ECO:0000256" key="3">
    <source>
        <dbReference type="ARBA" id="ARBA00012560"/>
    </source>
</evidence>
<evidence type="ECO:0000256" key="11">
    <source>
        <dbReference type="SAM" id="MobiDB-lite"/>
    </source>
</evidence>
<dbReference type="InterPro" id="IPR003385">
    <property type="entry name" value="Glyco_hydro_77"/>
</dbReference>
<evidence type="ECO:0000313" key="12">
    <source>
        <dbReference type="EMBL" id="MST75411.1"/>
    </source>
</evidence>
<keyword evidence="7 10" id="KW-0119">Carbohydrate metabolism</keyword>
<proteinExistence type="inferred from homology"/>
<dbReference type="GO" id="GO:0005975">
    <property type="term" value="P:carbohydrate metabolic process"/>
    <property type="evidence" value="ECO:0007669"/>
    <property type="project" value="InterPro"/>
</dbReference>
<dbReference type="PANTHER" id="PTHR32438:SF5">
    <property type="entry name" value="4-ALPHA-GLUCANOTRANSFERASE DPE1, CHLOROPLASTIC_AMYLOPLASTIC"/>
    <property type="match status" value="1"/>
</dbReference>
<dbReference type="EMBL" id="VUNI01000018">
    <property type="protein sequence ID" value="MST75411.1"/>
    <property type="molecule type" value="Genomic_DNA"/>
</dbReference>
<dbReference type="AlphaFoldDB" id="A0A6L5YUL6"/>
<feature type="compositionally biased region" description="Basic and acidic residues" evidence="11">
    <location>
        <begin position="39"/>
        <end position="55"/>
    </location>
</feature>
<keyword evidence="13" id="KW-1185">Reference proteome</keyword>
<organism evidence="12 13">
    <name type="scientific">Roseburia porci</name>
    <dbReference type="NCBI Taxonomy" id="2605790"/>
    <lineage>
        <taxon>Bacteria</taxon>
        <taxon>Bacillati</taxon>
        <taxon>Bacillota</taxon>
        <taxon>Clostridia</taxon>
        <taxon>Lachnospirales</taxon>
        <taxon>Lachnospiraceae</taxon>
        <taxon>Roseburia</taxon>
    </lineage>
</organism>
<keyword evidence="6 10" id="KW-0808">Transferase</keyword>
<evidence type="ECO:0000256" key="7">
    <source>
        <dbReference type="ARBA" id="ARBA00023277"/>
    </source>
</evidence>
<evidence type="ECO:0000256" key="8">
    <source>
        <dbReference type="ARBA" id="ARBA00031423"/>
    </source>
</evidence>
<dbReference type="Pfam" id="PF02446">
    <property type="entry name" value="Glyco_hydro_77"/>
    <property type="match status" value="1"/>
</dbReference>
<dbReference type="InterPro" id="IPR017853">
    <property type="entry name" value="GH"/>
</dbReference>
<name>A0A6L5YUL6_9FIRM</name>
<accession>A0A6L5YUL6</accession>
<protein>
    <recommendedName>
        <fullName evidence="4 10">4-alpha-glucanotransferase</fullName>
        <ecNumber evidence="3 10">2.4.1.25</ecNumber>
    </recommendedName>
    <alternativeName>
        <fullName evidence="8 10">Amylomaltase</fullName>
    </alternativeName>
    <alternativeName>
        <fullName evidence="9 10">Disproportionating enzyme</fullName>
    </alternativeName>
</protein>
<dbReference type="Gene3D" id="3.20.20.80">
    <property type="entry name" value="Glycosidases"/>
    <property type="match status" value="1"/>
</dbReference>
<evidence type="ECO:0000256" key="5">
    <source>
        <dbReference type="ARBA" id="ARBA00022676"/>
    </source>
</evidence>
<sequence>MNDIIVKIDKNDNKKQFKTAKTVRFDQKTLTNSRNKSKINSDTKNNENYSKRSRGDILEQKELTRGSGILLAISSLPSSYGIGTLGNAAFRFVDLLVDLKQKYWQVLPIGPTSFGDSPYQAMSVFAGNPYLIDLDNLIDEGLLSQNEISSYKWGNDRTGIDYAVLFENRYKILRQAFSRFRREQEAFLKFQMEQKDWLEDYALFMAIKHEHRDESWEKWEEDLRKREPGALESSRERLKEDICFWKFCQYEFYNQWKALKEYANSRGVQIIGDVSFYVGLDSADVWANQELFLLEPDGTPSCVAAAVPDKFSSHGQVWGNPLYNWKRMEEDGFLWWKSRVVNRTKMFDVIRIDHFLGIVKDYTVPYGAWNASNGKWLKGPGRKLTNALNEVIGDCCFIADDYGGKTPVPGVKKLLDKAGWPGMKVLMFAFDGDTANEHLPHNYIDHHTVVYAGTHDNETIVGYFHEKTEYELAYLYEYLNISSKEDIPDALIRAAYASTADIAIIQMQDVLKLGNEARMNAPSTVGFNWRWRLGTEQLSEERRAWIRNLAAVYRR</sequence>
<evidence type="ECO:0000256" key="10">
    <source>
        <dbReference type="RuleBase" id="RU361207"/>
    </source>
</evidence>
<evidence type="ECO:0000256" key="6">
    <source>
        <dbReference type="ARBA" id="ARBA00022679"/>
    </source>
</evidence>
<comment type="caution">
    <text evidence="12">The sequence shown here is derived from an EMBL/GenBank/DDBJ whole genome shotgun (WGS) entry which is preliminary data.</text>
</comment>
<dbReference type="PANTHER" id="PTHR32438">
    <property type="entry name" value="4-ALPHA-GLUCANOTRANSFERASE DPE1, CHLOROPLASTIC/AMYLOPLASTIC"/>
    <property type="match status" value="1"/>
</dbReference>
<gene>
    <name evidence="12" type="primary">malQ</name>
    <name evidence="12" type="ORF">FYJ75_10345</name>
</gene>
<dbReference type="NCBIfam" id="TIGR00217">
    <property type="entry name" value="malQ"/>
    <property type="match status" value="1"/>
</dbReference>
<evidence type="ECO:0000313" key="13">
    <source>
        <dbReference type="Proteomes" id="UP000474024"/>
    </source>
</evidence>
<dbReference type="EC" id="2.4.1.25" evidence="3 10"/>
<dbReference type="SUPFAM" id="SSF51445">
    <property type="entry name" value="(Trans)glycosidases"/>
    <property type="match status" value="1"/>
</dbReference>
<feature type="region of interest" description="Disordered" evidence="11">
    <location>
        <begin position="31"/>
        <end position="55"/>
    </location>
</feature>
<keyword evidence="5 10" id="KW-0328">Glycosyltransferase</keyword>
<evidence type="ECO:0000256" key="2">
    <source>
        <dbReference type="ARBA" id="ARBA00005684"/>
    </source>
</evidence>
<dbReference type="NCBIfam" id="NF011080">
    <property type="entry name" value="PRK14508.1-3"/>
    <property type="match status" value="1"/>
</dbReference>
<evidence type="ECO:0000256" key="9">
    <source>
        <dbReference type="ARBA" id="ARBA00031501"/>
    </source>
</evidence>
<dbReference type="Proteomes" id="UP000474024">
    <property type="component" value="Unassembled WGS sequence"/>
</dbReference>
<dbReference type="GO" id="GO:0004134">
    <property type="term" value="F:4-alpha-glucanotransferase activity"/>
    <property type="evidence" value="ECO:0007669"/>
    <property type="project" value="UniProtKB-EC"/>
</dbReference>
<evidence type="ECO:0000256" key="4">
    <source>
        <dbReference type="ARBA" id="ARBA00020295"/>
    </source>
</evidence>